<name>A0A9N9FFR0_9GLOM</name>
<proteinExistence type="predicted"/>
<accession>A0A9N9FFR0</accession>
<gene>
    <name evidence="1" type="ORF">RFULGI_LOCUS3868</name>
</gene>
<evidence type="ECO:0000313" key="1">
    <source>
        <dbReference type="EMBL" id="CAG8532785.1"/>
    </source>
</evidence>
<dbReference type="EMBL" id="CAJVPZ010003598">
    <property type="protein sequence ID" value="CAG8532785.1"/>
    <property type="molecule type" value="Genomic_DNA"/>
</dbReference>
<reference evidence="1" key="1">
    <citation type="submission" date="2021-06" db="EMBL/GenBank/DDBJ databases">
        <authorList>
            <person name="Kallberg Y."/>
            <person name="Tangrot J."/>
            <person name="Rosling A."/>
        </authorList>
    </citation>
    <scope>NUCLEOTIDE SEQUENCE</scope>
    <source>
        <strain evidence="1">IN212</strain>
    </source>
</reference>
<dbReference type="Proteomes" id="UP000789396">
    <property type="component" value="Unassembled WGS sequence"/>
</dbReference>
<evidence type="ECO:0000313" key="2">
    <source>
        <dbReference type="Proteomes" id="UP000789396"/>
    </source>
</evidence>
<organism evidence="1 2">
    <name type="scientific">Racocetra fulgida</name>
    <dbReference type="NCBI Taxonomy" id="60492"/>
    <lineage>
        <taxon>Eukaryota</taxon>
        <taxon>Fungi</taxon>
        <taxon>Fungi incertae sedis</taxon>
        <taxon>Mucoromycota</taxon>
        <taxon>Glomeromycotina</taxon>
        <taxon>Glomeromycetes</taxon>
        <taxon>Diversisporales</taxon>
        <taxon>Gigasporaceae</taxon>
        <taxon>Racocetra</taxon>
    </lineage>
</organism>
<sequence length="137" mass="15676">MDAVGKDFALQDESMKITNTLYYCTNHLKDCSYFAIKHSPEQIQNIINLAISTSKKCVATSYIDEEEEKNDSTSTYSSKEVISRVYNLFEEVKKLGIRTNCLITDSARSYTAAYHCLRHNDLKLFADIEVVINHDSF</sequence>
<protein>
    <submittedName>
        <fullName evidence="1">19446_t:CDS:1</fullName>
    </submittedName>
</protein>
<comment type="caution">
    <text evidence="1">The sequence shown here is derived from an EMBL/GenBank/DDBJ whole genome shotgun (WGS) entry which is preliminary data.</text>
</comment>
<dbReference type="AlphaFoldDB" id="A0A9N9FFR0"/>
<dbReference type="OrthoDB" id="2415741at2759"/>
<keyword evidence="2" id="KW-1185">Reference proteome</keyword>